<keyword evidence="1" id="KW-0732">Signal</keyword>
<reference evidence="4 5" key="1">
    <citation type="submission" date="2022-10" db="EMBL/GenBank/DDBJ databases">
        <title>Roseococcus glaciei nov., sp. nov., isolated from glacier.</title>
        <authorList>
            <person name="Liu Q."/>
            <person name="Xin Y.-H."/>
        </authorList>
    </citation>
    <scope>NUCLEOTIDE SEQUENCE [LARGE SCALE GENOMIC DNA]</scope>
    <source>
        <strain evidence="4 5">MDT2-1-1</strain>
    </source>
</reference>
<dbReference type="Gene3D" id="3.40.50.1820">
    <property type="entry name" value="alpha/beta hydrolase"/>
    <property type="match status" value="1"/>
</dbReference>
<proteinExistence type="predicted"/>
<keyword evidence="2" id="KW-0378">Hydrolase</keyword>
<name>A0ABT3NVG2_9PROT</name>
<dbReference type="SUPFAM" id="SSF53474">
    <property type="entry name" value="alpha/beta-Hydrolases"/>
    <property type="match status" value="1"/>
</dbReference>
<comment type="caution">
    <text evidence="4">The sequence shown here is derived from an EMBL/GenBank/DDBJ whole genome shotgun (WGS) entry which is preliminary data.</text>
</comment>
<accession>A0ABT3NVG2</accession>
<sequence>MNAIRPNPMLEATRLTREGKLTEASALLQGLLRGQAPADTTAATPPGATKPPAGRPPRIIDVDPVTGEPSDPAPAPEPPMNAAHRWPAGGVDAATMPQMPEALRGFLDQISQGGLPQGLGGLAQGPMARPAEPLPDGAQFVAGSFSNDAGSRGYKLYIPSNYRGEAMPLVVMLHGCTQSPDDFAAGTRMNALAEEHGCLIVYPGQTQAANAQKCWNWFSPGDQRRDQGEPALISGITRQVMRDHAVDPRRVYVAGLSAGGAAAAIMAQAYPDLYAAAGVHSGLACGAARDIPSAFAAMRQGATLPPQPDRTGLGAGIRRIVPAIVFHADKDNTVHPRNGDQVIAQSAGAGGLRTEVQRGHVPGGHAYSRTIHKDAAGQSVLEQWLVHGGGHAWSGGSSAGSYTDPRGPDASREMMRFFLEHPRGT</sequence>
<dbReference type="InterPro" id="IPR029058">
    <property type="entry name" value="AB_hydrolase_fold"/>
</dbReference>
<organism evidence="4 5">
    <name type="scientific">Sabulicella glaciei</name>
    <dbReference type="NCBI Taxonomy" id="2984948"/>
    <lineage>
        <taxon>Bacteria</taxon>
        <taxon>Pseudomonadati</taxon>
        <taxon>Pseudomonadota</taxon>
        <taxon>Alphaproteobacteria</taxon>
        <taxon>Acetobacterales</taxon>
        <taxon>Acetobacteraceae</taxon>
        <taxon>Sabulicella</taxon>
    </lineage>
</organism>
<dbReference type="RefSeq" id="WP_301589447.1">
    <property type="nucleotide sequence ID" value="NZ_JAPFQI010000004.1"/>
</dbReference>
<evidence type="ECO:0000313" key="5">
    <source>
        <dbReference type="Proteomes" id="UP001526430"/>
    </source>
</evidence>
<evidence type="ECO:0000256" key="3">
    <source>
        <dbReference type="SAM" id="MobiDB-lite"/>
    </source>
</evidence>
<dbReference type="PANTHER" id="PTHR43037">
    <property type="entry name" value="UNNAMED PRODUCT-RELATED"/>
    <property type="match status" value="1"/>
</dbReference>
<evidence type="ECO:0000313" key="4">
    <source>
        <dbReference type="EMBL" id="MCW8085539.1"/>
    </source>
</evidence>
<feature type="compositionally biased region" description="Low complexity" evidence="3">
    <location>
        <begin position="36"/>
        <end position="52"/>
    </location>
</feature>
<feature type="region of interest" description="Disordered" evidence="3">
    <location>
        <begin position="28"/>
        <end position="82"/>
    </location>
</feature>
<dbReference type="EMBL" id="JAPFQI010000004">
    <property type="protein sequence ID" value="MCW8085539.1"/>
    <property type="molecule type" value="Genomic_DNA"/>
</dbReference>
<protein>
    <submittedName>
        <fullName evidence="4">PHB depolymerase family esterase</fullName>
    </submittedName>
</protein>
<dbReference type="InterPro" id="IPR050955">
    <property type="entry name" value="Plant_Biomass_Hydrol_Est"/>
</dbReference>
<dbReference type="Pfam" id="PF10503">
    <property type="entry name" value="Esterase_PHB"/>
    <property type="match status" value="1"/>
</dbReference>
<keyword evidence="5" id="KW-1185">Reference proteome</keyword>
<dbReference type="NCBIfam" id="TIGR01840">
    <property type="entry name" value="esterase_phb"/>
    <property type="match status" value="1"/>
</dbReference>
<dbReference type="PANTHER" id="PTHR43037:SF1">
    <property type="entry name" value="BLL1128 PROTEIN"/>
    <property type="match status" value="1"/>
</dbReference>
<dbReference type="InterPro" id="IPR010126">
    <property type="entry name" value="Esterase_phb"/>
</dbReference>
<evidence type="ECO:0000256" key="2">
    <source>
        <dbReference type="ARBA" id="ARBA00022801"/>
    </source>
</evidence>
<dbReference type="Proteomes" id="UP001526430">
    <property type="component" value="Unassembled WGS sequence"/>
</dbReference>
<gene>
    <name evidence="4" type="ORF">OF850_07875</name>
</gene>
<evidence type="ECO:0000256" key="1">
    <source>
        <dbReference type="ARBA" id="ARBA00022729"/>
    </source>
</evidence>